<dbReference type="Proteomes" id="UP000231638">
    <property type="component" value="Unassembled WGS sequence"/>
</dbReference>
<comment type="similarity">
    <text evidence="1">Belongs to the bacterial solute-binding protein 1 family. WtpA subfamily.</text>
</comment>
<accession>A0A2D3WFZ1</accession>
<organism evidence="3 4">
    <name type="scientific">Sulfurospirillum cavolei</name>
    <dbReference type="NCBI Taxonomy" id="366522"/>
    <lineage>
        <taxon>Bacteria</taxon>
        <taxon>Pseudomonadati</taxon>
        <taxon>Campylobacterota</taxon>
        <taxon>Epsilonproteobacteria</taxon>
        <taxon>Campylobacterales</taxon>
        <taxon>Sulfurospirillaceae</taxon>
        <taxon>Sulfurospirillum</taxon>
    </lineage>
</organism>
<dbReference type="SUPFAM" id="SSF53850">
    <property type="entry name" value="Periplasmic binding protein-like II"/>
    <property type="match status" value="1"/>
</dbReference>
<proteinExistence type="inferred from homology"/>
<protein>
    <submittedName>
        <fullName evidence="3">Tungstate ABC transporter substrate-binding protein WtpA</fullName>
    </submittedName>
</protein>
<reference evidence="3 4" key="1">
    <citation type="journal article" date="2017" name="Front. Microbiol.">
        <title>Comparative Genomic Analysis of the Class Epsilonproteobacteria and Proposed Reclassification to Epsilonbacteraeota (phyl. nov.).</title>
        <authorList>
            <person name="Waite D.W."/>
            <person name="Vanwonterghem I."/>
            <person name="Rinke C."/>
            <person name="Parks D.H."/>
            <person name="Zhang Y."/>
            <person name="Takai K."/>
            <person name="Sievert S.M."/>
            <person name="Simon J."/>
            <person name="Campbell B.J."/>
            <person name="Hanson T.E."/>
            <person name="Woyke T."/>
            <person name="Klotz M.G."/>
            <person name="Hugenholtz P."/>
        </authorList>
    </citation>
    <scope>NUCLEOTIDE SEQUENCE [LARGE SCALE GENOMIC DNA]</scope>
    <source>
        <strain evidence="3">UBA11420</strain>
    </source>
</reference>
<feature type="signal peptide" evidence="2">
    <location>
        <begin position="1"/>
        <end position="17"/>
    </location>
</feature>
<dbReference type="InterPro" id="IPR022498">
    <property type="entry name" value="ABC_trnspt_W-bd_WtpA"/>
</dbReference>
<evidence type="ECO:0000256" key="2">
    <source>
        <dbReference type="SAM" id="SignalP"/>
    </source>
</evidence>
<comment type="caution">
    <text evidence="3">The sequence shown here is derived from an EMBL/GenBank/DDBJ whole genome shotgun (WGS) entry which is preliminary data.</text>
</comment>
<dbReference type="NCBIfam" id="TIGR03730">
    <property type="entry name" value="tungstate_WtpA"/>
    <property type="match status" value="1"/>
</dbReference>
<dbReference type="PANTHER" id="PTHR30632">
    <property type="entry name" value="MOLYBDATE-BINDING PERIPLASMIC PROTEIN"/>
    <property type="match status" value="1"/>
</dbReference>
<evidence type="ECO:0000313" key="3">
    <source>
        <dbReference type="EMBL" id="DAB35989.1"/>
    </source>
</evidence>
<dbReference type="Pfam" id="PF13531">
    <property type="entry name" value="SBP_bac_11"/>
    <property type="match status" value="1"/>
</dbReference>
<dbReference type="InterPro" id="IPR050682">
    <property type="entry name" value="ModA/WtpA"/>
</dbReference>
<dbReference type="PANTHER" id="PTHR30632:SF16">
    <property type="entry name" value="MOLYBDATE_TUNGSTATE-BINDING PROTEIN WTPA"/>
    <property type="match status" value="1"/>
</dbReference>
<dbReference type="STRING" id="366522.GCA_001548055_01604"/>
<sequence length="316" mass="34880">MKKVWLLSALAASFLLAKEPIVVLHAGSLSVPFAEIEKVFEEKYPQYDVQREPSGSIAAARKVTDLGRAADVMGSADYQVIDAMLIPNNAKFNAQFATNEMVLAYTDKSKFAKEINDKNWTDIFMKEGVVVGHSNPNLDPCGYRSMLVTMLAEKYYVKPGLYQALFNYGDHYEVGEENPKKVVVRPKETDLLGLLEAGQYDYLFIYKSVADQHHLKYVTLPEAISLKSAKYDNVYSEVSFNIDGKKPGEVEKQVGAPMVYGLSIFENAKSPANKAGAVAFVNFILSPEGQAIMKKNGQDAMNPPIITGDASILGKK</sequence>
<keyword evidence="2" id="KW-0732">Signal</keyword>
<dbReference type="EMBL" id="DLUG01000190">
    <property type="protein sequence ID" value="DAB35989.1"/>
    <property type="molecule type" value="Genomic_DNA"/>
</dbReference>
<feature type="chain" id="PRO_5013575333" evidence="2">
    <location>
        <begin position="18"/>
        <end position="316"/>
    </location>
</feature>
<name>A0A2D3WFZ1_9BACT</name>
<dbReference type="Gene3D" id="3.40.190.10">
    <property type="entry name" value="Periplasmic binding protein-like II"/>
    <property type="match status" value="2"/>
</dbReference>
<dbReference type="CDD" id="cd13540">
    <property type="entry name" value="PBP2_ModA_WtpA"/>
    <property type="match status" value="1"/>
</dbReference>
<dbReference type="GO" id="GO:0015689">
    <property type="term" value="P:molybdate ion transport"/>
    <property type="evidence" value="ECO:0007669"/>
    <property type="project" value="TreeGrafter"/>
</dbReference>
<dbReference type="NCBIfam" id="NF003196">
    <property type="entry name" value="PRK04168.1"/>
    <property type="match status" value="1"/>
</dbReference>
<evidence type="ECO:0000256" key="1">
    <source>
        <dbReference type="ARBA" id="ARBA00009438"/>
    </source>
</evidence>
<gene>
    <name evidence="3" type="ORF">CFH80_07235</name>
</gene>
<dbReference type="GO" id="GO:1901359">
    <property type="term" value="F:tungstate binding"/>
    <property type="evidence" value="ECO:0007669"/>
    <property type="project" value="InterPro"/>
</dbReference>
<evidence type="ECO:0000313" key="4">
    <source>
        <dbReference type="Proteomes" id="UP000231638"/>
    </source>
</evidence>
<dbReference type="AlphaFoldDB" id="A0A2D3WFZ1"/>
<dbReference type="GO" id="GO:0030973">
    <property type="term" value="F:molybdate ion binding"/>
    <property type="evidence" value="ECO:0007669"/>
    <property type="project" value="TreeGrafter"/>
</dbReference>